<evidence type="ECO:0000259" key="1">
    <source>
        <dbReference type="PROSITE" id="PS50990"/>
    </source>
</evidence>
<dbReference type="Gene3D" id="3.90.70.10">
    <property type="entry name" value="Cysteine proteinases"/>
    <property type="match status" value="1"/>
</dbReference>
<dbReference type="Pfam" id="PF03412">
    <property type="entry name" value="Peptidase_C39"/>
    <property type="match status" value="1"/>
</dbReference>
<name>A0A9D2NFU1_9FIRM</name>
<accession>A0A9D2NFU1</accession>
<dbReference type="Proteomes" id="UP000823891">
    <property type="component" value="Unassembled WGS sequence"/>
</dbReference>
<dbReference type="PROSITE" id="PS50990">
    <property type="entry name" value="PEPTIDASE_C39"/>
    <property type="match status" value="1"/>
</dbReference>
<dbReference type="InterPro" id="IPR005074">
    <property type="entry name" value="Peptidase_C39"/>
</dbReference>
<reference evidence="2" key="2">
    <citation type="submission" date="2021-04" db="EMBL/GenBank/DDBJ databases">
        <authorList>
            <person name="Gilroy R."/>
        </authorList>
    </citation>
    <scope>NUCLEOTIDE SEQUENCE</scope>
    <source>
        <strain evidence="2">USAMLcec2-132</strain>
    </source>
</reference>
<gene>
    <name evidence="2" type="ORF">H9761_05710</name>
</gene>
<dbReference type="GO" id="GO:0016020">
    <property type="term" value="C:membrane"/>
    <property type="evidence" value="ECO:0007669"/>
    <property type="project" value="InterPro"/>
</dbReference>
<organism evidence="2 3">
    <name type="scientific">Candidatus Eisenbergiella merdavium</name>
    <dbReference type="NCBI Taxonomy" id="2838551"/>
    <lineage>
        <taxon>Bacteria</taxon>
        <taxon>Bacillati</taxon>
        <taxon>Bacillota</taxon>
        <taxon>Clostridia</taxon>
        <taxon>Lachnospirales</taxon>
        <taxon>Lachnospiraceae</taxon>
        <taxon>Eisenbergiella</taxon>
    </lineage>
</organism>
<comment type="caution">
    <text evidence="2">The sequence shown here is derived from an EMBL/GenBank/DDBJ whole genome shotgun (WGS) entry which is preliminary data.</text>
</comment>
<dbReference type="GO" id="GO:0005524">
    <property type="term" value="F:ATP binding"/>
    <property type="evidence" value="ECO:0007669"/>
    <property type="project" value="InterPro"/>
</dbReference>
<reference evidence="2" key="1">
    <citation type="journal article" date="2021" name="PeerJ">
        <title>Extensive microbial diversity within the chicken gut microbiome revealed by metagenomics and culture.</title>
        <authorList>
            <person name="Gilroy R."/>
            <person name="Ravi A."/>
            <person name="Getino M."/>
            <person name="Pursley I."/>
            <person name="Horton D.L."/>
            <person name="Alikhan N.F."/>
            <person name="Baker D."/>
            <person name="Gharbi K."/>
            <person name="Hall N."/>
            <person name="Watson M."/>
            <person name="Adriaenssens E.M."/>
            <person name="Foster-Nyarko E."/>
            <person name="Jarju S."/>
            <person name="Secka A."/>
            <person name="Antonio M."/>
            <person name="Oren A."/>
            <person name="Chaudhuri R.R."/>
            <person name="La Ragione R."/>
            <person name="Hildebrand F."/>
            <person name="Pallen M.J."/>
        </authorList>
    </citation>
    <scope>NUCLEOTIDE SEQUENCE</scope>
    <source>
        <strain evidence="2">USAMLcec2-132</strain>
    </source>
</reference>
<dbReference type="GO" id="GO:0008233">
    <property type="term" value="F:peptidase activity"/>
    <property type="evidence" value="ECO:0007669"/>
    <property type="project" value="InterPro"/>
</dbReference>
<evidence type="ECO:0000313" key="3">
    <source>
        <dbReference type="Proteomes" id="UP000823891"/>
    </source>
</evidence>
<sequence>MKYIIYRQKKSYDCGIACIAMILSFYNISFDYDRLMTLEEIDTERGCNLLYLVKILKEFGVKADGYHIEEDEYGSVLQLTPFIANIKIISGVFHYIVVFECRGDDVIIGDPSKDYMITISRGRFYKLFTGTFLELKYVCEKAL</sequence>
<dbReference type="AlphaFoldDB" id="A0A9D2NFU1"/>
<feature type="domain" description="Peptidase C39" evidence="1">
    <location>
        <begin position="8"/>
        <end position="135"/>
    </location>
</feature>
<protein>
    <recommendedName>
        <fullName evidence="1">Peptidase C39 domain-containing protein</fullName>
    </recommendedName>
</protein>
<dbReference type="EMBL" id="DWWS01000021">
    <property type="protein sequence ID" value="HJC23185.1"/>
    <property type="molecule type" value="Genomic_DNA"/>
</dbReference>
<evidence type="ECO:0000313" key="2">
    <source>
        <dbReference type="EMBL" id="HJC23185.1"/>
    </source>
</evidence>
<dbReference type="GO" id="GO:0006508">
    <property type="term" value="P:proteolysis"/>
    <property type="evidence" value="ECO:0007669"/>
    <property type="project" value="InterPro"/>
</dbReference>
<proteinExistence type="predicted"/>